<gene>
    <name evidence="2" type="ORF">MCNF_49030</name>
</gene>
<dbReference type="InterPro" id="IPR050426">
    <property type="entry name" value="Glycosyltransferase_28"/>
</dbReference>
<evidence type="ECO:0000259" key="1">
    <source>
        <dbReference type="Pfam" id="PF03033"/>
    </source>
</evidence>
<name>A0A7I7Y3S4_9MYCO</name>
<dbReference type="CDD" id="cd03784">
    <property type="entry name" value="GT1_Gtf-like"/>
    <property type="match status" value="1"/>
</dbReference>
<dbReference type="GO" id="GO:0005975">
    <property type="term" value="P:carbohydrate metabolic process"/>
    <property type="evidence" value="ECO:0007669"/>
    <property type="project" value="InterPro"/>
</dbReference>
<dbReference type="AlphaFoldDB" id="A0A7I7Y3S4"/>
<dbReference type="PANTHER" id="PTHR48050">
    <property type="entry name" value="STEROL 3-BETA-GLUCOSYLTRANSFERASE"/>
    <property type="match status" value="1"/>
</dbReference>
<dbReference type="GO" id="GO:0008194">
    <property type="term" value="F:UDP-glycosyltransferase activity"/>
    <property type="evidence" value="ECO:0007669"/>
    <property type="project" value="InterPro"/>
</dbReference>
<accession>A0A7I7Y3S4</accession>
<feature type="domain" description="Glycosyltransferase family 28 N-terminal" evidence="1">
    <location>
        <begin position="2"/>
        <end position="89"/>
    </location>
</feature>
<dbReference type="Proteomes" id="UP000466931">
    <property type="component" value="Chromosome"/>
</dbReference>
<organism evidence="2 3">
    <name type="scientific">Mycolicibacterium confluentis</name>
    <dbReference type="NCBI Taxonomy" id="28047"/>
    <lineage>
        <taxon>Bacteria</taxon>
        <taxon>Bacillati</taxon>
        <taxon>Actinomycetota</taxon>
        <taxon>Actinomycetes</taxon>
        <taxon>Mycobacteriales</taxon>
        <taxon>Mycobacteriaceae</taxon>
        <taxon>Mycolicibacterium</taxon>
    </lineage>
</organism>
<keyword evidence="3" id="KW-1185">Reference proteome</keyword>
<proteinExistence type="predicted"/>
<dbReference type="InterPro" id="IPR002213">
    <property type="entry name" value="UDP_glucos_trans"/>
</dbReference>
<reference evidence="2" key="2">
    <citation type="submission" date="2020-02" db="EMBL/GenBank/DDBJ databases">
        <authorList>
            <person name="Matsumoto Y."/>
            <person name="Motooka D."/>
            <person name="Nakamura S."/>
        </authorList>
    </citation>
    <scope>NUCLEOTIDE SEQUENCE</scope>
    <source>
        <strain evidence="2">JCM 13671</strain>
    </source>
</reference>
<dbReference type="GO" id="GO:0033072">
    <property type="term" value="P:vancomycin biosynthetic process"/>
    <property type="evidence" value="ECO:0007669"/>
    <property type="project" value="UniProtKB-ARBA"/>
</dbReference>
<sequence>MLASYGSRGDIEPCAAVARELQARGHDVQLAVPPDLIPLVESVGLEAVPYGIDSRKPLEAQRRMHTSRGGVRNVTEAVVSGREASRHLTRVWSEAGPTLRRLCRGADVIFTGLFFEQITANVAEHYDIPLVAMHYTPVRPNGQLALGRRRPPALVLGAMTSYNWAWFLQTMNLDNAQRRALGMPMANRPVSQRIADRGWLEIQAYDEPVFPGLSDEWSQHGDRRPFVGGLTLELPAEADDEVLAWIADGDPPIYFGFGSVPLGSPVDTYSMITNVCAQLGQRALICAGGTSFDDVRGADDVKVVSAVNHATVFPACRAVVHGGTGATTAGLRAGVPAVVLWTLLGQRIWGAQLEMLKLGATRRLSTVTRRTLFDDLSRVLEPECAQRAGAFAHRMTRAPDSAAHAADLVERSAGHSCQAFGRGA</sequence>
<evidence type="ECO:0000313" key="3">
    <source>
        <dbReference type="Proteomes" id="UP000466931"/>
    </source>
</evidence>
<dbReference type="Pfam" id="PF03033">
    <property type="entry name" value="Glyco_transf_28"/>
    <property type="match status" value="1"/>
</dbReference>
<dbReference type="Gene3D" id="3.40.50.2000">
    <property type="entry name" value="Glycogen Phosphorylase B"/>
    <property type="match status" value="2"/>
</dbReference>
<dbReference type="GO" id="GO:0016758">
    <property type="term" value="F:hexosyltransferase activity"/>
    <property type="evidence" value="ECO:0007669"/>
    <property type="project" value="InterPro"/>
</dbReference>
<reference evidence="2" key="1">
    <citation type="journal article" date="2019" name="Emerg. Microbes Infect.">
        <title>Comprehensive subspecies identification of 175 nontuberculous mycobacteria species based on 7547 genomic profiles.</title>
        <authorList>
            <person name="Matsumoto Y."/>
            <person name="Kinjo T."/>
            <person name="Motooka D."/>
            <person name="Nabeya D."/>
            <person name="Jung N."/>
            <person name="Uechi K."/>
            <person name="Horii T."/>
            <person name="Iida T."/>
            <person name="Fujita J."/>
            <person name="Nakamura S."/>
        </authorList>
    </citation>
    <scope>NUCLEOTIDE SEQUENCE [LARGE SCALE GENOMIC DNA]</scope>
    <source>
        <strain evidence="2">JCM 13671</strain>
    </source>
</reference>
<dbReference type="PANTHER" id="PTHR48050:SF13">
    <property type="entry name" value="STEROL 3-BETA-GLUCOSYLTRANSFERASE UGT80A2"/>
    <property type="match status" value="1"/>
</dbReference>
<dbReference type="SUPFAM" id="SSF53756">
    <property type="entry name" value="UDP-Glycosyltransferase/glycogen phosphorylase"/>
    <property type="match status" value="1"/>
</dbReference>
<dbReference type="InterPro" id="IPR004276">
    <property type="entry name" value="GlycoTrans_28_N"/>
</dbReference>
<protein>
    <recommendedName>
        <fullName evidence="1">Glycosyltransferase family 28 N-terminal domain-containing protein</fullName>
    </recommendedName>
</protein>
<dbReference type="EMBL" id="AP022612">
    <property type="protein sequence ID" value="BBZ36298.1"/>
    <property type="molecule type" value="Genomic_DNA"/>
</dbReference>
<dbReference type="FunFam" id="3.40.50.2000:FF:000009">
    <property type="entry name" value="Sterol 3-beta-glucosyltransferase UGT80A2"/>
    <property type="match status" value="1"/>
</dbReference>
<evidence type="ECO:0000313" key="2">
    <source>
        <dbReference type="EMBL" id="BBZ36298.1"/>
    </source>
</evidence>